<dbReference type="InterPro" id="IPR050302">
    <property type="entry name" value="Rab_GAP_TBC_domain"/>
</dbReference>
<dbReference type="SMART" id="SM00164">
    <property type="entry name" value="TBC"/>
    <property type="match status" value="1"/>
</dbReference>
<dbReference type="Proteomes" id="UP000039865">
    <property type="component" value="Unassembled WGS sequence"/>
</dbReference>
<dbReference type="SUPFAM" id="SSF47923">
    <property type="entry name" value="Ypt/Rab-GAP domain of gyp1p"/>
    <property type="match status" value="2"/>
</dbReference>
<accession>A0A078A8C0</accession>
<dbReference type="InterPro" id="IPR000195">
    <property type="entry name" value="Rab-GAP-TBC_dom"/>
</dbReference>
<organism evidence="3 4">
    <name type="scientific">Stylonychia lemnae</name>
    <name type="common">Ciliate</name>
    <dbReference type="NCBI Taxonomy" id="5949"/>
    <lineage>
        <taxon>Eukaryota</taxon>
        <taxon>Sar</taxon>
        <taxon>Alveolata</taxon>
        <taxon>Ciliophora</taxon>
        <taxon>Intramacronucleata</taxon>
        <taxon>Spirotrichea</taxon>
        <taxon>Stichotrichia</taxon>
        <taxon>Sporadotrichida</taxon>
        <taxon>Oxytrichidae</taxon>
        <taxon>Stylonychinae</taxon>
        <taxon>Stylonychia</taxon>
    </lineage>
</organism>
<proteinExistence type="predicted"/>
<gene>
    <name evidence="3" type="primary">Contig1365.g1505</name>
    <name evidence="3" type="ORF">STYLEM_7087</name>
</gene>
<feature type="region of interest" description="Disordered" evidence="1">
    <location>
        <begin position="66"/>
        <end position="107"/>
    </location>
</feature>
<protein>
    <submittedName>
        <fullName evidence="3">Usp6 n-terminal-like protein</fullName>
    </submittedName>
</protein>
<feature type="compositionally biased region" description="Basic and acidic residues" evidence="1">
    <location>
        <begin position="90"/>
        <end position="107"/>
    </location>
</feature>
<dbReference type="InterPro" id="IPR035969">
    <property type="entry name" value="Rab-GAP_TBC_sf"/>
</dbReference>
<feature type="domain" description="Rab-GAP TBC" evidence="2">
    <location>
        <begin position="324"/>
        <end position="522"/>
    </location>
</feature>
<evidence type="ECO:0000259" key="2">
    <source>
        <dbReference type="PROSITE" id="PS50086"/>
    </source>
</evidence>
<dbReference type="AlphaFoldDB" id="A0A078A8C0"/>
<dbReference type="PROSITE" id="PS50086">
    <property type="entry name" value="TBC_RABGAP"/>
    <property type="match status" value="1"/>
</dbReference>
<name>A0A078A8C0_STYLE</name>
<dbReference type="PANTHER" id="PTHR47219:SF9">
    <property type="entry name" value="GTPASE ACTIVATING PROTEIN AND CENTROSOME-ASSOCIATED, ISOFORM B"/>
    <property type="match status" value="1"/>
</dbReference>
<dbReference type="GO" id="GO:0005096">
    <property type="term" value="F:GTPase activator activity"/>
    <property type="evidence" value="ECO:0007669"/>
    <property type="project" value="TreeGrafter"/>
</dbReference>
<dbReference type="Gene3D" id="1.10.472.80">
    <property type="entry name" value="Ypt/Rab-GAP domain of gyp1p, domain 3"/>
    <property type="match status" value="1"/>
</dbReference>
<keyword evidence="4" id="KW-1185">Reference proteome</keyword>
<reference evidence="3 4" key="1">
    <citation type="submission" date="2014-06" db="EMBL/GenBank/DDBJ databases">
        <authorList>
            <person name="Swart Estienne"/>
        </authorList>
    </citation>
    <scope>NUCLEOTIDE SEQUENCE [LARGE SCALE GENOMIC DNA]</scope>
    <source>
        <strain evidence="3 4">130c</strain>
    </source>
</reference>
<sequence length="586" mass="69482">MDHIESKLRLDMNNITIDKNARTQKNSEQKPTYKTNFQSFMFSPNSKEKQCETSRFPQFKYNMTNQNQRQLPASKPPVPSQLLTSRQGNSKKDQNQRLKSQRNDTLEQDIKVKPKRQRNLTQREKQIQRYDLVLANDEEDDDDCNISCKSKEECPINQNEQRKLEIQRQVFKIFDTNDSEFSRQYIFSNPSVRESFSQKARNLSRNPNTSIVQTKRVPSMKNLRLFSQQDDDSLKPVDTQDMLDEEDEEEYEELLKTQKVEQKQKQSFGISELSDLNLQKETQPSLSNQTNHETPKMNARQKQLQQVSNYLNQYQNNLFTLTTELKNEFKKKDFKPNLVDYNKSKDLYIIKKDVQRTFQEEKLFQIPQDDKRYDYTRNPLFNVLVAYSISDSKLGYTQGNTYAFFNNLGMNYIAGLFYMIFQDEYESFIALNYIMNVLNWRCVYLDNTPKLQNLMLIVQKKVYNECPKIYAHMQEYNVKNRFPKIIQILPSTVYSQIFITLGLYNCKIEHAMSIVDLFLLEGEKALFKLIINCMKLKQKKILSFNQDFVILISQFNSQELTIYLQRDLLSECLTEYGFAQIFEDCE</sequence>
<dbReference type="OrthoDB" id="295357at2759"/>
<dbReference type="Pfam" id="PF00566">
    <property type="entry name" value="RabGAP-TBC"/>
    <property type="match status" value="1"/>
</dbReference>
<dbReference type="EMBL" id="CCKQ01006786">
    <property type="protein sequence ID" value="CDW78116.1"/>
    <property type="molecule type" value="Genomic_DNA"/>
</dbReference>
<evidence type="ECO:0000256" key="1">
    <source>
        <dbReference type="SAM" id="MobiDB-lite"/>
    </source>
</evidence>
<dbReference type="InParanoid" id="A0A078A8C0"/>
<dbReference type="Gene3D" id="1.10.8.270">
    <property type="entry name" value="putative rabgap domain of human tbc1 domain family member 14 like domains"/>
    <property type="match status" value="1"/>
</dbReference>
<dbReference type="GO" id="GO:0031267">
    <property type="term" value="F:small GTPase binding"/>
    <property type="evidence" value="ECO:0007669"/>
    <property type="project" value="TreeGrafter"/>
</dbReference>
<dbReference type="PANTHER" id="PTHR47219">
    <property type="entry name" value="RAB GTPASE-ACTIVATING PROTEIN 1-LIKE"/>
    <property type="match status" value="1"/>
</dbReference>
<evidence type="ECO:0000313" key="3">
    <source>
        <dbReference type="EMBL" id="CDW78116.1"/>
    </source>
</evidence>
<evidence type="ECO:0000313" key="4">
    <source>
        <dbReference type="Proteomes" id="UP000039865"/>
    </source>
</evidence>